<dbReference type="Pfam" id="PF00941">
    <property type="entry name" value="FAD_binding_5"/>
    <property type="match status" value="1"/>
</dbReference>
<keyword evidence="3" id="KW-0560">Oxidoreductase</keyword>
<evidence type="ECO:0000256" key="1">
    <source>
        <dbReference type="ARBA" id="ARBA00022630"/>
    </source>
</evidence>
<dbReference type="RefSeq" id="WP_155313778.1">
    <property type="nucleotide sequence ID" value="NZ_AP021879.1"/>
</dbReference>
<dbReference type="Pfam" id="PF03450">
    <property type="entry name" value="CO_deh_flav_C"/>
    <property type="match status" value="1"/>
</dbReference>
<evidence type="ECO:0000256" key="3">
    <source>
        <dbReference type="ARBA" id="ARBA00023002"/>
    </source>
</evidence>
<keyword evidence="6" id="KW-1185">Reference proteome</keyword>
<dbReference type="InterPro" id="IPR016167">
    <property type="entry name" value="FAD-bd_PCMH_sub1"/>
</dbReference>
<protein>
    <submittedName>
        <fullName evidence="5">Dehydrogenase</fullName>
    </submittedName>
</protein>
<evidence type="ECO:0000259" key="4">
    <source>
        <dbReference type="PROSITE" id="PS51387"/>
    </source>
</evidence>
<reference evidence="5 6" key="1">
    <citation type="submission" date="2019-11" db="EMBL/GenBank/DDBJ databases">
        <title>Comparative genomics of hydrocarbon-degrading Desulfosarcina strains.</title>
        <authorList>
            <person name="Watanabe M."/>
            <person name="Kojima H."/>
            <person name="Fukui M."/>
        </authorList>
    </citation>
    <scope>NUCLEOTIDE SEQUENCE [LARGE SCALE GENOMIC DNA]</scope>
    <source>
        <strain evidence="6">oXyS1</strain>
    </source>
</reference>
<dbReference type="SMART" id="SM01092">
    <property type="entry name" value="CO_deh_flav_C"/>
    <property type="match status" value="1"/>
</dbReference>
<dbReference type="InterPro" id="IPR005107">
    <property type="entry name" value="CO_DH_flav_C"/>
</dbReference>
<keyword evidence="2" id="KW-0274">FAD</keyword>
<dbReference type="Gene3D" id="3.30.390.50">
    <property type="entry name" value="CO dehydrogenase flavoprotein, C-terminal domain"/>
    <property type="match status" value="1"/>
</dbReference>
<gene>
    <name evidence="5" type="ORF">DSCOOX_63090</name>
</gene>
<accession>A0A5K8AKU4</accession>
<dbReference type="AlphaFoldDB" id="A0A5K8AKU4"/>
<dbReference type="InterPro" id="IPR002346">
    <property type="entry name" value="Mopterin_DH_FAD-bd"/>
</dbReference>
<dbReference type="EMBL" id="AP021879">
    <property type="protein sequence ID" value="BBO93129.1"/>
    <property type="molecule type" value="Genomic_DNA"/>
</dbReference>
<dbReference type="InterPro" id="IPR051312">
    <property type="entry name" value="Diverse_Substr_Oxidored"/>
</dbReference>
<dbReference type="Gene3D" id="3.30.43.10">
    <property type="entry name" value="Uridine Diphospho-n-acetylenolpyruvylglucosamine Reductase, domain 2"/>
    <property type="match status" value="1"/>
</dbReference>
<dbReference type="InterPro" id="IPR016166">
    <property type="entry name" value="FAD-bd_PCMH"/>
</dbReference>
<dbReference type="GO" id="GO:0071949">
    <property type="term" value="F:FAD binding"/>
    <property type="evidence" value="ECO:0007669"/>
    <property type="project" value="InterPro"/>
</dbReference>
<evidence type="ECO:0000256" key="2">
    <source>
        <dbReference type="ARBA" id="ARBA00022827"/>
    </source>
</evidence>
<dbReference type="InterPro" id="IPR016169">
    <property type="entry name" value="FAD-bd_PCMH_sub2"/>
</dbReference>
<dbReference type="InterPro" id="IPR036683">
    <property type="entry name" value="CO_DH_flav_C_dom_sf"/>
</dbReference>
<name>A0A5K8AKU4_9BACT</name>
<dbReference type="PANTHER" id="PTHR42659">
    <property type="entry name" value="XANTHINE DEHYDROGENASE SUBUNIT C-RELATED"/>
    <property type="match status" value="1"/>
</dbReference>
<sequence>MLLPRFDFHEPASIDEACEIMATFGPKAKLLAGGTDLMVNMKKKILAPENLVCLSKIESMHGITEKGDQIVIGGRYTVAELTTDPLVEKKLGALRSGARALGSPLVRNRATIAGNIGSARPASDLPPSLIAYGATVILVSSKGEREVLLGNFFKGPGFTELRPEEVLTEIRVPTPTDGQGAGYINLGVRKAQDCNVVNVASYIELDEKDGSIKKARIVMGSVGPTPLRAGTAESVLLGQKPDEALFLKAGEAARQDCTPIDDFRGSASYRKAMVGVLTKRTLDIAHRQASGA</sequence>
<dbReference type="GO" id="GO:0016491">
    <property type="term" value="F:oxidoreductase activity"/>
    <property type="evidence" value="ECO:0007669"/>
    <property type="project" value="UniProtKB-KW"/>
</dbReference>
<feature type="domain" description="FAD-binding PCMH-type" evidence="4">
    <location>
        <begin position="1"/>
        <end position="177"/>
    </location>
</feature>
<dbReference type="PROSITE" id="PS51387">
    <property type="entry name" value="FAD_PCMH"/>
    <property type="match status" value="1"/>
</dbReference>
<keyword evidence="1" id="KW-0285">Flavoprotein</keyword>
<dbReference type="SUPFAM" id="SSF55447">
    <property type="entry name" value="CO dehydrogenase flavoprotein C-terminal domain-like"/>
    <property type="match status" value="1"/>
</dbReference>
<dbReference type="Proteomes" id="UP000422108">
    <property type="component" value="Chromosome"/>
</dbReference>
<dbReference type="InterPro" id="IPR036318">
    <property type="entry name" value="FAD-bd_PCMH-like_sf"/>
</dbReference>
<evidence type="ECO:0000313" key="5">
    <source>
        <dbReference type="EMBL" id="BBO93129.1"/>
    </source>
</evidence>
<evidence type="ECO:0000313" key="6">
    <source>
        <dbReference type="Proteomes" id="UP000422108"/>
    </source>
</evidence>
<organism evidence="5 6">
    <name type="scientific">Desulfosarcina ovata subsp. ovata</name>
    <dbReference type="NCBI Taxonomy" id="2752305"/>
    <lineage>
        <taxon>Bacteria</taxon>
        <taxon>Pseudomonadati</taxon>
        <taxon>Thermodesulfobacteriota</taxon>
        <taxon>Desulfobacteria</taxon>
        <taxon>Desulfobacterales</taxon>
        <taxon>Desulfosarcinaceae</taxon>
        <taxon>Desulfosarcina</taxon>
    </lineage>
</organism>
<dbReference type="SUPFAM" id="SSF56176">
    <property type="entry name" value="FAD-binding/transporter-associated domain-like"/>
    <property type="match status" value="1"/>
</dbReference>
<dbReference type="Gene3D" id="3.30.465.10">
    <property type="match status" value="1"/>
</dbReference>
<proteinExistence type="predicted"/>
<dbReference type="PANTHER" id="PTHR42659:SF2">
    <property type="entry name" value="XANTHINE DEHYDROGENASE SUBUNIT C-RELATED"/>
    <property type="match status" value="1"/>
</dbReference>